<dbReference type="PANTHER" id="PTHR11731">
    <property type="entry name" value="PROTEASE FAMILY S9B,C DIPEPTIDYL-PEPTIDASE IV-RELATED"/>
    <property type="match status" value="1"/>
</dbReference>
<accession>A0A381Y1C7</accession>
<dbReference type="InterPro" id="IPR024053">
    <property type="entry name" value="VHL_beta_dom"/>
</dbReference>
<dbReference type="SUPFAM" id="SSF53474">
    <property type="entry name" value="alpha/beta-Hydrolases"/>
    <property type="match status" value="1"/>
</dbReference>
<dbReference type="SUPFAM" id="SSF82171">
    <property type="entry name" value="DPP6 N-terminal domain-like"/>
    <property type="match status" value="1"/>
</dbReference>
<gene>
    <name evidence="5" type="ORF">METZ01_LOCUS123346</name>
</gene>
<feature type="compositionally biased region" description="Basic and acidic residues" evidence="1">
    <location>
        <begin position="123"/>
        <end position="137"/>
    </location>
</feature>
<evidence type="ECO:0000259" key="2">
    <source>
        <dbReference type="Pfam" id="PF00326"/>
    </source>
</evidence>
<evidence type="ECO:0000256" key="1">
    <source>
        <dbReference type="SAM" id="MobiDB-lite"/>
    </source>
</evidence>
<dbReference type="Pfam" id="PF00326">
    <property type="entry name" value="Peptidase_S9"/>
    <property type="match status" value="1"/>
</dbReference>
<dbReference type="InterPro" id="IPR029058">
    <property type="entry name" value="AB_hydrolase_fold"/>
</dbReference>
<feature type="domain" description="von Hippel-Lindau disease tumour suppressor beta" evidence="4">
    <location>
        <begin position="760"/>
        <end position="812"/>
    </location>
</feature>
<protein>
    <recommendedName>
        <fullName evidence="6">Peptidase S9 prolyl oligopeptidase catalytic domain-containing protein</fullName>
    </recommendedName>
</protein>
<evidence type="ECO:0000313" key="5">
    <source>
        <dbReference type="EMBL" id="SVA70492.1"/>
    </source>
</evidence>
<organism evidence="5">
    <name type="scientific">marine metagenome</name>
    <dbReference type="NCBI Taxonomy" id="408172"/>
    <lineage>
        <taxon>unclassified sequences</taxon>
        <taxon>metagenomes</taxon>
        <taxon>ecological metagenomes</taxon>
    </lineage>
</organism>
<evidence type="ECO:0000259" key="4">
    <source>
        <dbReference type="Pfam" id="PF01847"/>
    </source>
</evidence>
<proteinExistence type="predicted"/>
<dbReference type="InterPro" id="IPR050278">
    <property type="entry name" value="Serine_Prot_S9B/DPPIV"/>
</dbReference>
<dbReference type="Gene3D" id="2.140.10.30">
    <property type="entry name" value="Dipeptidylpeptidase IV, N-terminal domain"/>
    <property type="match status" value="1"/>
</dbReference>
<dbReference type="Gene3D" id="3.40.50.1820">
    <property type="entry name" value="alpha/beta hydrolase"/>
    <property type="match status" value="1"/>
</dbReference>
<feature type="domain" description="Dipeptidylpeptidase IV N-terminal" evidence="3">
    <location>
        <begin position="145"/>
        <end position="443"/>
    </location>
</feature>
<sequence length="833" mass="94891">MGALVVVTSLGLPESLLGAVYKSRVNAQWSADNTHFWYRNDLSGRSREFVLVDLGKGTRKAAFDHGQVAKALREAGVGVIEANRLPLDQLGFDLAKGLAFFRVKGSHFQLELKTHKLTKLKKAGEVPGYRRSEDNRSQRKRDRYRGYQAKRDVSPDGKWRAYIHEHNVYVRATEGDEKIQLSKDGKKDNAYQAPYWAPNSNNLIAYRIEPSKISEVHLIESSPKGGGKAKLYTRRYALPGDKFTSHELNWFDIEKKLHVKPDVGVIDFHWPNMRWSLDGRTFTYRKVDRGHQRFRIIEVDTFTGKARNIIDEVSKTFIWTDHAKDYGVSRVTWLKKTKEIIYISEQDGWRHLYLVDVATGKQKQITKGEYVLRYVDKIDEEKRQIWFRASGRNPKQDPYLIHYYRINFDGGGLTALTEGDGTHEVRYSPDRKYLIDTYSRIDMAPVNELRRVSDGGLVCKLEESDISELEASGWEAPEVFSAKGRDGETGIWGFICRPKDYDPKKKYPVLESMYAGPHDSYVPKRFSSSRRYASWTDMGFVVVKIDGMGTANRSKAFHDVCWKNLKDGGFPDRILWHKAVAKKYSWYDTSRVGIYGGSAGGQSSTGALLFHPEFYKVAVSACGCHDNRMDKASWNEQWMGYPVGPHYSASSNIDNAHRLQGKLMLIVGELDKNVPPESTFRLADALIRANKEFELVVIPGGGHGDGGRYGDRKRRDFFRKHLQGIDSPNRNVVESSLRTETLKWTELAEGSPPRSLDGSATEIHFLNRMKKGVKIYWVNFGGGLKLYGKLAPGETRNQNTYSDAVWLVTDEEEKSLGYFRATRKVGKAVIPNQ</sequence>
<reference evidence="5" key="1">
    <citation type="submission" date="2018-05" db="EMBL/GenBank/DDBJ databases">
        <authorList>
            <person name="Lanie J.A."/>
            <person name="Ng W.-L."/>
            <person name="Kazmierczak K.M."/>
            <person name="Andrzejewski T.M."/>
            <person name="Davidsen T.M."/>
            <person name="Wayne K.J."/>
            <person name="Tettelin H."/>
            <person name="Glass J.I."/>
            <person name="Rusch D."/>
            <person name="Podicherti R."/>
            <person name="Tsui H.-C.T."/>
            <person name="Winkler M.E."/>
        </authorList>
    </citation>
    <scope>NUCLEOTIDE SEQUENCE</scope>
</reference>
<dbReference type="PANTHER" id="PTHR11731:SF118">
    <property type="entry name" value="BLR1971 PROTEIN"/>
    <property type="match status" value="1"/>
</dbReference>
<dbReference type="Pfam" id="PF00930">
    <property type="entry name" value="DPPIV_N"/>
    <property type="match status" value="1"/>
</dbReference>
<dbReference type="InterPro" id="IPR002469">
    <property type="entry name" value="Peptidase_S9B_N"/>
</dbReference>
<evidence type="ECO:0008006" key="6">
    <source>
        <dbReference type="Google" id="ProtNLM"/>
    </source>
</evidence>
<dbReference type="GO" id="GO:0006508">
    <property type="term" value="P:proteolysis"/>
    <property type="evidence" value="ECO:0007669"/>
    <property type="project" value="InterPro"/>
</dbReference>
<feature type="domain" description="Peptidase S9 prolyl oligopeptidase catalytic" evidence="2">
    <location>
        <begin position="529"/>
        <end position="721"/>
    </location>
</feature>
<dbReference type="GO" id="GO:0008236">
    <property type="term" value="F:serine-type peptidase activity"/>
    <property type="evidence" value="ECO:0007669"/>
    <property type="project" value="InterPro"/>
</dbReference>
<dbReference type="InterPro" id="IPR036208">
    <property type="entry name" value="VHL_sf"/>
</dbReference>
<name>A0A381Y1C7_9ZZZZ</name>
<dbReference type="Gene3D" id="2.60.40.780">
    <property type="entry name" value="von Hippel-Lindau disease tumour suppressor, beta domain"/>
    <property type="match status" value="1"/>
</dbReference>
<dbReference type="EMBL" id="UINC01017049">
    <property type="protein sequence ID" value="SVA70492.1"/>
    <property type="molecule type" value="Genomic_DNA"/>
</dbReference>
<dbReference type="InterPro" id="IPR037140">
    <property type="entry name" value="VHL_beta_dom_sf"/>
</dbReference>
<dbReference type="AlphaFoldDB" id="A0A381Y1C7"/>
<dbReference type="SUPFAM" id="SSF49468">
    <property type="entry name" value="VHL"/>
    <property type="match status" value="1"/>
</dbReference>
<dbReference type="InterPro" id="IPR001375">
    <property type="entry name" value="Peptidase_S9_cat"/>
</dbReference>
<dbReference type="Pfam" id="PF01847">
    <property type="entry name" value="VHL"/>
    <property type="match status" value="1"/>
</dbReference>
<feature type="region of interest" description="Disordered" evidence="1">
    <location>
        <begin position="123"/>
        <end position="149"/>
    </location>
</feature>
<evidence type="ECO:0000259" key="3">
    <source>
        <dbReference type="Pfam" id="PF00930"/>
    </source>
</evidence>